<name>A0A5C6X303_9DELT</name>
<comment type="caution">
    <text evidence="1">The sequence shown here is derived from an EMBL/GenBank/DDBJ whole genome shotgun (WGS) entry which is preliminary data.</text>
</comment>
<accession>A0A5C6X303</accession>
<dbReference type="AlphaFoldDB" id="A0A5C6X303"/>
<evidence type="ECO:0000313" key="2">
    <source>
        <dbReference type="Proteomes" id="UP000321046"/>
    </source>
</evidence>
<reference evidence="1 2" key="1">
    <citation type="submission" date="2019-08" db="EMBL/GenBank/DDBJ databases">
        <title>Bradymonadales sp. TMQ2.</title>
        <authorList>
            <person name="Liang Q."/>
        </authorList>
    </citation>
    <scope>NUCLEOTIDE SEQUENCE [LARGE SCALE GENOMIC DNA]</scope>
    <source>
        <strain evidence="1 2">TMQ2</strain>
    </source>
</reference>
<evidence type="ECO:0008006" key="3">
    <source>
        <dbReference type="Google" id="ProtNLM"/>
    </source>
</evidence>
<gene>
    <name evidence="1" type="ORF">FRC96_18415</name>
</gene>
<protein>
    <recommendedName>
        <fullName evidence="3">DUF2336 domain-containing protein</fullName>
    </recommendedName>
</protein>
<dbReference type="EMBL" id="VOSL01000136">
    <property type="protein sequence ID" value="TXD32250.1"/>
    <property type="molecule type" value="Genomic_DNA"/>
</dbReference>
<organism evidence="1 2">
    <name type="scientific">Lujinxingia vulgaris</name>
    <dbReference type="NCBI Taxonomy" id="2600176"/>
    <lineage>
        <taxon>Bacteria</taxon>
        <taxon>Deltaproteobacteria</taxon>
        <taxon>Bradymonadales</taxon>
        <taxon>Lujinxingiaceae</taxon>
        <taxon>Lujinxingia</taxon>
    </lineage>
</organism>
<evidence type="ECO:0000313" key="1">
    <source>
        <dbReference type="EMBL" id="TXD32250.1"/>
    </source>
</evidence>
<dbReference type="RefSeq" id="WP_146976673.1">
    <property type="nucleotide sequence ID" value="NZ_VOSL01000136.1"/>
</dbReference>
<sequence length="279" mass="30794">MSDSSQGDDLGEVMPAGAGEVPDPLASAYEAMVRHAVGLPEIPMRAAAIAERLEALAAEEAVWCLDQLIRGALWGDADAMEAMLASSFWLVTVDVDAHYATLKALFEAAYTSERESVIALLRDAPPVRALASGRRLPEVRLPLDREITLGERRMMAAGQDRRLLERLVMDPSPLVIGKLLANPHTRTRDVLVIAARRPTTPDLLWEVARHPAWWRRLEVREALARNPFGNTGMALKVLPTLPLKMLRQVAGSGELHELVQGFAALLVKLREERTAPWRV</sequence>
<dbReference type="OrthoDB" id="5381711at2"/>
<dbReference type="Proteomes" id="UP000321046">
    <property type="component" value="Unassembled WGS sequence"/>
</dbReference>
<proteinExistence type="predicted"/>